<feature type="region of interest" description="Disordered" evidence="1">
    <location>
        <begin position="118"/>
        <end position="286"/>
    </location>
</feature>
<proteinExistence type="predicted"/>
<sequence>MLAPTPRDLGLGLAPCLGRALANGTPAVTPPLSLGGGYSLGAASPGTPDTPNSASAVATVATTAAAGTTTPASYSRPPSTRALSLQLGRRTSAASLRSEDGVDVSKLDLRPVCTPPAGSAPLPDFPAHAPAVHNMHGAAHNGQHHNGHPIPIGSPGAALRHRRASSTCGRSVSGSPSSNGTGANTPTDGSSHGTPALPHSNASPGGTPVVAPLPLPLAGAPTLAETGMRLSPDSSHPSGQLERKSPRPRLVRLDSFGGEGLERKPSTRRANLDEHEHEDIPEGVIV</sequence>
<dbReference type="RefSeq" id="XP_014178038.1">
    <property type="nucleotide sequence ID" value="XM_014322563.1"/>
</dbReference>
<protein>
    <submittedName>
        <fullName evidence="2">Uncharacterized protein</fullName>
    </submittedName>
</protein>
<evidence type="ECO:0000256" key="1">
    <source>
        <dbReference type="SAM" id="MobiDB-lite"/>
    </source>
</evidence>
<dbReference type="EMBL" id="ALBS01000264">
    <property type="protein sequence ID" value="EJT47077.1"/>
    <property type="molecule type" value="Genomic_DNA"/>
</dbReference>
<dbReference type="HOGENOM" id="CLU_973828_0_0_1"/>
<gene>
    <name evidence="2" type="ORF">A1Q1_04186</name>
</gene>
<reference evidence="2 3" key="1">
    <citation type="journal article" date="2012" name="Eukaryot. Cell">
        <title>Draft genome sequence of CBS 2479, the standard type strain of Trichosporon asahii.</title>
        <authorList>
            <person name="Yang R.Y."/>
            <person name="Li H.T."/>
            <person name="Zhu H."/>
            <person name="Zhou G.P."/>
            <person name="Wang M."/>
            <person name="Wang L."/>
        </authorList>
    </citation>
    <scope>NUCLEOTIDE SEQUENCE [LARGE SCALE GENOMIC DNA]</scope>
    <source>
        <strain evidence="3">ATCC 90039 / CBS 2479 / JCM 2466 / KCTC 7840 / NCYC 2677 / UAMH 7654</strain>
    </source>
</reference>
<dbReference type="KEGG" id="tasa:A1Q1_04186"/>
<evidence type="ECO:0000313" key="2">
    <source>
        <dbReference type="EMBL" id="EJT47077.1"/>
    </source>
</evidence>
<dbReference type="VEuPathDB" id="FungiDB:A1Q1_04186"/>
<dbReference type="Proteomes" id="UP000002748">
    <property type="component" value="Unassembled WGS sequence"/>
</dbReference>
<feature type="compositionally biased region" description="Low complexity" evidence="1">
    <location>
        <begin position="204"/>
        <end position="224"/>
    </location>
</feature>
<feature type="compositionally biased region" description="Low complexity" evidence="1">
    <location>
        <begin position="40"/>
        <end position="54"/>
    </location>
</feature>
<comment type="caution">
    <text evidence="2">The sequence shown here is derived from an EMBL/GenBank/DDBJ whole genome shotgun (WGS) entry which is preliminary data.</text>
</comment>
<feature type="compositionally biased region" description="Basic and acidic residues" evidence="1">
    <location>
        <begin position="260"/>
        <end position="280"/>
    </location>
</feature>
<organism evidence="2 3">
    <name type="scientific">Trichosporon asahii var. asahii (strain ATCC 90039 / CBS 2479 / JCM 2466 / KCTC 7840 / NBRC 103889/ NCYC 2677 / UAMH 7654)</name>
    <name type="common">Yeast</name>
    <dbReference type="NCBI Taxonomy" id="1186058"/>
    <lineage>
        <taxon>Eukaryota</taxon>
        <taxon>Fungi</taxon>
        <taxon>Dikarya</taxon>
        <taxon>Basidiomycota</taxon>
        <taxon>Agaricomycotina</taxon>
        <taxon>Tremellomycetes</taxon>
        <taxon>Trichosporonales</taxon>
        <taxon>Trichosporonaceae</taxon>
        <taxon>Trichosporon</taxon>
    </lineage>
</organism>
<dbReference type="GeneID" id="25987699"/>
<feature type="compositionally biased region" description="Polar residues" evidence="1">
    <location>
        <begin position="165"/>
        <end position="193"/>
    </location>
</feature>
<dbReference type="AlphaFoldDB" id="J6EW98"/>
<feature type="region of interest" description="Disordered" evidence="1">
    <location>
        <begin position="25"/>
        <end position="54"/>
    </location>
</feature>
<evidence type="ECO:0000313" key="3">
    <source>
        <dbReference type="Proteomes" id="UP000002748"/>
    </source>
</evidence>
<name>J6EW98_TRIAS</name>
<accession>J6EW98</accession>